<proteinExistence type="predicted"/>
<dbReference type="InterPro" id="IPR050267">
    <property type="entry name" value="Anti-sigma-factor_SerPK"/>
</dbReference>
<evidence type="ECO:0000313" key="3">
    <source>
        <dbReference type="EMBL" id="GGS31336.1"/>
    </source>
</evidence>
<keyword evidence="1" id="KW-0418">Kinase</keyword>
<sequence>MPEIPVVPAHWHFPAHPASVRRARHAVTETLPHALRPLLGDDLSLLTSELVTNAIRHGTCGADENLIELVPWPADGHYWLAVSDPGTGTGTGKPALSHPDAASENGRGLLLVDSLATAWTVRPRPTRGTSVIAGLSLRQGERPDGAVGRPGPTALPCPHCLTG</sequence>
<dbReference type="Proteomes" id="UP000597853">
    <property type="component" value="Unassembled WGS sequence"/>
</dbReference>
<dbReference type="Pfam" id="PF13581">
    <property type="entry name" value="HATPase_c_2"/>
    <property type="match status" value="1"/>
</dbReference>
<evidence type="ECO:0000259" key="2">
    <source>
        <dbReference type="Pfam" id="PF13581"/>
    </source>
</evidence>
<protein>
    <recommendedName>
        <fullName evidence="2">Histidine kinase/HSP90-like ATPase domain-containing protein</fullName>
    </recommendedName>
</protein>
<comment type="caution">
    <text evidence="3">The sequence shown here is derived from an EMBL/GenBank/DDBJ whole genome shotgun (WGS) entry which is preliminary data.</text>
</comment>
<keyword evidence="1" id="KW-0808">Transferase</keyword>
<dbReference type="InterPro" id="IPR036890">
    <property type="entry name" value="HATPase_C_sf"/>
</dbReference>
<gene>
    <name evidence="3" type="ORF">GCM10010285_07300</name>
</gene>
<dbReference type="PANTHER" id="PTHR35526:SF3">
    <property type="entry name" value="ANTI-SIGMA-F FACTOR RSBW"/>
    <property type="match status" value="1"/>
</dbReference>
<dbReference type="CDD" id="cd16936">
    <property type="entry name" value="HATPase_RsbW-like"/>
    <property type="match status" value="1"/>
</dbReference>
<dbReference type="SUPFAM" id="SSF55874">
    <property type="entry name" value="ATPase domain of HSP90 chaperone/DNA topoisomerase II/histidine kinase"/>
    <property type="match status" value="1"/>
</dbReference>
<accession>A0ABQ2SIX2</accession>
<reference evidence="4" key="1">
    <citation type="journal article" date="2019" name="Int. J. Syst. Evol. Microbiol.">
        <title>The Global Catalogue of Microorganisms (GCM) 10K type strain sequencing project: providing services to taxonomists for standard genome sequencing and annotation.</title>
        <authorList>
            <consortium name="The Broad Institute Genomics Platform"/>
            <consortium name="The Broad Institute Genome Sequencing Center for Infectious Disease"/>
            <person name="Wu L."/>
            <person name="Ma J."/>
        </authorList>
    </citation>
    <scope>NUCLEOTIDE SEQUENCE [LARGE SCALE GENOMIC DNA]</scope>
    <source>
        <strain evidence="4">JCM 4416</strain>
    </source>
</reference>
<dbReference type="EMBL" id="BMTX01000002">
    <property type="protein sequence ID" value="GGS31336.1"/>
    <property type="molecule type" value="Genomic_DNA"/>
</dbReference>
<feature type="domain" description="Histidine kinase/HSP90-like ATPase" evidence="2">
    <location>
        <begin position="13"/>
        <end position="131"/>
    </location>
</feature>
<dbReference type="PANTHER" id="PTHR35526">
    <property type="entry name" value="ANTI-SIGMA-F FACTOR RSBW-RELATED"/>
    <property type="match status" value="1"/>
</dbReference>
<evidence type="ECO:0000313" key="4">
    <source>
        <dbReference type="Proteomes" id="UP000597853"/>
    </source>
</evidence>
<name>A0ABQ2SIX2_STREZ</name>
<keyword evidence="1" id="KW-0723">Serine/threonine-protein kinase</keyword>
<dbReference type="Gene3D" id="3.30.565.10">
    <property type="entry name" value="Histidine kinase-like ATPase, C-terminal domain"/>
    <property type="match status" value="1"/>
</dbReference>
<dbReference type="InterPro" id="IPR003594">
    <property type="entry name" value="HATPase_dom"/>
</dbReference>
<evidence type="ECO:0000256" key="1">
    <source>
        <dbReference type="ARBA" id="ARBA00022527"/>
    </source>
</evidence>
<organism evidence="3 4">
    <name type="scientific">Streptomyces pseudogriseolus</name>
    <name type="common">Streptomyces gancidicus</name>
    <name type="synonym">Streptomyces rubiginosus</name>
    <dbReference type="NCBI Taxonomy" id="36817"/>
    <lineage>
        <taxon>Bacteria</taxon>
        <taxon>Bacillati</taxon>
        <taxon>Actinomycetota</taxon>
        <taxon>Actinomycetes</taxon>
        <taxon>Kitasatosporales</taxon>
        <taxon>Streptomycetaceae</taxon>
        <taxon>Streptomyces</taxon>
        <taxon>Streptomyces pseudogriseolus group</taxon>
    </lineage>
</organism>
<keyword evidence="4" id="KW-1185">Reference proteome</keyword>